<evidence type="ECO:0000313" key="3">
    <source>
        <dbReference type="Proteomes" id="UP000248405"/>
    </source>
</evidence>
<keyword evidence="1" id="KW-1133">Transmembrane helix</keyword>
<keyword evidence="1" id="KW-0472">Membrane</keyword>
<dbReference type="EMBL" id="KZ821631">
    <property type="protein sequence ID" value="PYH67061.1"/>
    <property type="molecule type" value="Genomic_DNA"/>
</dbReference>
<accession>A0A319B595</accession>
<organism evidence="2 3">
    <name type="scientific">Aspergillus vadensis (strain CBS 113365 / IMI 142717 / IBT 24658)</name>
    <dbReference type="NCBI Taxonomy" id="1448311"/>
    <lineage>
        <taxon>Eukaryota</taxon>
        <taxon>Fungi</taxon>
        <taxon>Dikarya</taxon>
        <taxon>Ascomycota</taxon>
        <taxon>Pezizomycotina</taxon>
        <taxon>Eurotiomycetes</taxon>
        <taxon>Eurotiomycetidae</taxon>
        <taxon>Eurotiales</taxon>
        <taxon>Aspergillaceae</taxon>
        <taxon>Aspergillus</taxon>
        <taxon>Aspergillus subgen. Circumdati</taxon>
    </lineage>
</organism>
<feature type="transmembrane region" description="Helical" evidence="1">
    <location>
        <begin position="12"/>
        <end position="32"/>
    </location>
</feature>
<sequence>MASFRLLTLELLTFTGGYLLFLNLQYLDLYFINFQNTRFIKIYNLEEISYYLKFSISTSQTEFTNFGLRELAFFIIFQQSWVADNKFIIIQDIMDFNNYKIKEVELFSSICTIEEERALRLEKIDF</sequence>
<dbReference type="AlphaFoldDB" id="A0A319B595"/>
<keyword evidence="3" id="KW-1185">Reference proteome</keyword>
<dbReference type="RefSeq" id="XP_025560855.1">
    <property type="nucleotide sequence ID" value="XM_025708980.1"/>
</dbReference>
<protein>
    <submittedName>
        <fullName evidence="2">Uncharacterized protein</fullName>
    </submittedName>
</protein>
<evidence type="ECO:0000256" key="1">
    <source>
        <dbReference type="SAM" id="Phobius"/>
    </source>
</evidence>
<reference evidence="2" key="1">
    <citation type="submission" date="2016-12" db="EMBL/GenBank/DDBJ databases">
        <title>The genomes of Aspergillus section Nigri reveals drivers in fungal speciation.</title>
        <authorList>
            <consortium name="DOE Joint Genome Institute"/>
            <person name="Vesth T.C."/>
            <person name="Nybo J."/>
            <person name="Theobald S."/>
            <person name="Brandl J."/>
            <person name="Frisvad J.C."/>
            <person name="Nielsen K.F."/>
            <person name="Lyhne E.K."/>
            <person name="Kogle M.E."/>
            <person name="Kuo A."/>
            <person name="Riley R."/>
            <person name="Clum A."/>
            <person name="Nolan M."/>
            <person name="Lipzen A."/>
            <person name="Salamov A."/>
            <person name="Henrissat B."/>
            <person name="Wiebenga A."/>
            <person name="De Vries R.P."/>
            <person name="Grigoriev I.V."/>
            <person name="Mortensen U.H."/>
            <person name="Andersen M.R."/>
            <person name="Baker S.E."/>
        </authorList>
    </citation>
    <scope>NUCLEOTIDE SEQUENCE [LARGE SCALE GENOMIC DNA]</scope>
    <source>
        <strain evidence="2">CBS 113365</strain>
    </source>
</reference>
<dbReference type="GeneID" id="37213572"/>
<evidence type="ECO:0000313" key="2">
    <source>
        <dbReference type="EMBL" id="PYH67061.1"/>
    </source>
</evidence>
<gene>
    <name evidence="2" type="ORF">BO88DRAFT_427252</name>
</gene>
<dbReference type="OrthoDB" id="442176at2759"/>
<name>A0A319B595_ASPVC</name>
<keyword evidence="1" id="KW-0812">Transmembrane</keyword>
<proteinExistence type="predicted"/>
<dbReference type="Proteomes" id="UP000248405">
    <property type="component" value="Unassembled WGS sequence"/>
</dbReference>